<accession>A0A7J7JCF0</accession>
<evidence type="ECO:0000313" key="10">
    <source>
        <dbReference type="EMBL" id="KAF6023755.1"/>
    </source>
</evidence>
<organism evidence="10 11">
    <name type="scientific">Bugula neritina</name>
    <name type="common">Brown bryozoan</name>
    <name type="synonym">Sertularia neritina</name>
    <dbReference type="NCBI Taxonomy" id="10212"/>
    <lineage>
        <taxon>Eukaryota</taxon>
        <taxon>Metazoa</taxon>
        <taxon>Spiralia</taxon>
        <taxon>Lophotrochozoa</taxon>
        <taxon>Bryozoa</taxon>
        <taxon>Gymnolaemata</taxon>
        <taxon>Cheilostomatida</taxon>
        <taxon>Flustrina</taxon>
        <taxon>Buguloidea</taxon>
        <taxon>Bugulidae</taxon>
        <taxon>Bugula</taxon>
    </lineage>
</organism>
<sequence>MLSRVAFGNGASLVAVLRNSNKLQPLVLSSFHTNTKDIATTQQLIDRWDECNKKYYGPERDHANFPHPTQPETHEPVRLGFIPKSWFDALYEKTGVSGPYVFLGGLATFCMSKEIMVYDHSFFDLAAFWGAFIFLTKKIGPAAKKFLEDKTDKQNELNYEVPMDTSRQAFSEAVGKIDTEIAQEDRHKFMYAVQKENVDIQLEARYRERVAQVYSAVKRRLDYQVELVSTKKRLEQQHMVNWIVDSVVSGITPKQVRQRLSSVSRQRLSSVSRQHLSSVSCQRLLSVTSVCLFSVLSASLFSLMSAFLQCHVNVSFQSHVSVSL</sequence>
<dbReference type="InterPro" id="IPR013837">
    <property type="entry name" value="ATP_synth_F0_suB"/>
</dbReference>
<dbReference type="PANTHER" id="PTHR12733">
    <property type="entry name" value="MITOCHONDRIAL ATP SYNTHASE B CHAIN"/>
    <property type="match status" value="1"/>
</dbReference>
<keyword evidence="11" id="KW-1185">Reference proteome</keyword>
<dbReference type="AlphaFoldDB" id="A0A7J7JCF0"/>
<comment type="similarity">
    <text evidence="1 9">Belongs to the eukaryotic ATPase B chain family.</text>
</comment>
<comment type="subcellular location">
    <subcellularLocation>
        <location evidence="9">Mitochondrion</location>
    </subcellularLocation>
    <subcellularLocation>
        <location evidence="9">Mitochondrion inner membrane</location>
    </subcellularLocation>
</comment>
<keyword evidence="8 9" id="KW-0472">Membrane</keyword>
<keyword evidence="4 9" id="KW-0375">Hydrogen ion transport</keyword>
<name>A0A7J7JCF0_BUGNE</name>
<proteinExistence type="inferred from homology"/>
<evidence type="ECO:0000256" key="7">
    <source>
        <dbReference type="ARBA" id="ARBA00023128"/>
    </source>
</evidence>
<evidence type="ECO:0000256" key="5">
    <source>
        <dbReference type="ARBA" id="ARBA00022792"/>
    </source>
</evidence>
<evidence type="ECO:0000256" key="1">
    <source>
        <dbReference type="ARBA" id="ARBA00007479"/>
    </source>
</evidence>
<keyword evidence="5 9" id="KW-0999">Mitochondrion inner membrane</keyword>
<dbReference type="OrthoDB" id="67388at2759"/>
<protein>
    <recommendedName>
        <fullName evidence="9">ATP synthase subunit b</fullName>
    </recommendedName>
</protein>
<dbReference type="SUPFAM" id="SSF161060">
    <property type="entry name" value="ATP synthase B chain-like"/>
    <property type="match status" value="1"/>
</dbReference>
<evidence type="ECO:0000256" key="8">
    <source>
        <dbReference type="ARBA" id="ARBA00023136"/>
    </source>
</evidence>
<dbReference type="GO" id="GO:0045259">
    <property type="term" value="C:proton-transporting ATP synthase complex"/>
    <property type="evidence" value="ECO:0007669"/>
    <property type="project" value="UniProtKB-KW"/>
</dbReference>
<dbReference type="Gene3D" id="1.20.5.2210">
    <property type="match status" value="1"/>
</dbReference>
<comment type="function">
    <text evidence="9">Subunit b, of the mitochondrial membrane ATP synthase complex (F(1)F(0) ATP synthase or Complex V) that produces ATP from ADP in the presence of a proton gradient across the membrane which is generated by electron transport complexes of the respiratory chain. ATP synthase complex consist of a soluble F(1) head domain - the catalytic core - and a membrane F(1) domain - the membrane proton channel. These two domains are linked by a central stalk rotating inside the F(1) region and a stationary peripheral stalk. During catalysis, ATP synthesis in the catalytic domain of F(1) is coupled via a rotary mechanism of the central stalk subunits to proton translocation. In vivo, can only synthesize ATP although its ATP hydrolase activity can be activated artificially in vitro. Part of the complex F(0) domain. Part of the complex F(0) domain and the peripheric stalk, which acts as a stator to hold the catalytic alpha(3)beta(3) subcomplex and subunit a/ATP6 static relative to the rotary elements.</text>
</comment>
<dbReference type="GO" id="GO:0005743">
    <property type="term" value="C:mitochondrial inner membrane"/>
    <property type="evidence" value="ECO:0007669"/>
    <property type="project" value="UniProtKB-SubCell"/>
</dbReference>
<keyword evidence="6 9" id="KW-0406">Ion transport</keyword>
<dbReference type="Proteomes" id="UP000593567">
    <property type="component" value="Unassembled WGS sequence"/>
</dbReference>
<dbReference type="Pfam" id="PF05405">
    <property type="entry name" value="Mt_ATP-synt_B"/>
    <property type="match status" value="1"/>
</dbReference>
<evidence type="ECO:0000256" key="2">
    <source>
        <dbReference type="ARBA" id="ARBA00022448"/>
    </source>
</evidence>
<evidence type="ECO:0000256" key="4">
    <source>
        <dbReference type="ARBA" id="ARBA00022781"/>
    </source>
</evidence>
<evidence type="ECO:0000256" key="9">
    <source>
        <dbReference type="RuleBase" id="RU368017"/>
    </source>
</evidence>
<evidence type="ECO:0000256" key="3">
    <source>
        <dbReference type="ARBA" id="ARBA00022547"/>
    </source>
</evidence>
<evidence type="ECO:0000256" key="6">
    <source>
        <dbReference type="ARBA" id="ARBA00023065"/>
    </source>
</evidence>
<dbReference type="PANTHER" id="PTHR12733:SF3">
    <property type="entry name" value="ATP SYNTHASE F(0) COMPLEX SUBUNIT B1, MITOCHONDRIAL"/>
    <property type="match status" value="1"/>
</dbReference>
<gene>
    <name evidence="10" type="ORF">EB796_017929</name>
</gene>
<keyword evidence="3 9" id="KW-0138">CF(0)</keyword>
<dbReference type="EMBL" id="VXIV02002667">
    <property type="protein sequence ID" value="KAF6023755.1"/>
    <property type="molecule type" value="Genomic_DNA"/>
</dbReference>
<keyword evidence="2 9" id="KW-0813">Transport</keyword>
<dbReference type="SMR" id="A0A7J7JCF0"/>
<evidence type="ECO:0000313" key="11">
    <source>
        <dbReference type="Proteomes" id="UP000593567"/>
    </source>
</evidence>
<dbReference type="InterPro" id="IPR008688">
    <property type="entry name" value="ATP_synth_Bsub_B/MI25"/>
</dbReference>
<dbReference type="GO" id="GO:0046933">
    <property type="term" value="F:proton-transporting ATP synthase activity, rotational mechanism"/>
    <property type="evidence" value="ECO:0007669"/>
    <property type="project" value="TreeGrafter"/>
</dbReference>
<keyword evidence="7 9" id="KW-0496">Mitochondrion</keyword>
<comment type="caution">
    <text evidence="10">The sequence shown here is derived from an EMBL/GenBank/DDBJ whole genome shotgun (WGS) entry which is preliminary data.</text>
</comment>
<comment type="subunit">
    <text evidence="9">F-type ATPases have 2 components, CF(1) - the catalytic core - and CF(0) - the membrane proton channel. CF(1) and CF(0) have multiple subunits.</text>
</comment>
<reference evidence="10" key="1">
    <citation type="submission" date="2020-06" db="EMBL/GenBank/DDBJ databases">
        <title>Draft genome of Bugula neritina, a colonial animal packing powerful symbionts and potential medicines.</title>
        <authorList>
            <person name="Rayko M."/>
        </authorList>
    </citation>
    <scope>NUCLEOTIDE SEQUENCE [LARGE SCALE GENOMIC DNA]</scope>
    <source>
        <strain evidence="10">Kwan_BN1</strain>
    </source>
</reference>